<organism evidence="3 6">
    <name type="scientific">Parasedimentitalea maritima</name>
    <dbReference type="NCBI Taxonomy" id="2578117"/>
    <lineage>
        <taxon>Bacteria</taxon>
        <taxon>Pseudomonadati</taxon>
        <taxon>Pseudomonadota</taxon>
        <taxon>Alphaproteobacteria</taxon>
        <taxon>Rhodobacterales</taxon>
        <taxon>Paracoccaceae</taxon>
        <taxon>Parasedimentitalea</taxon>
    </lineage>
</organism>
<feature type="region of interest" description="Disordered" evidence="1">
    <location>
        <begin position="31"/>
        <end position="52"/>
    </location>
</feature>
<name>A0A5R8ZUI5_9RHOB</name>
<reference evidence="3 6" key="2">
    <citation type="submission" date="2019-12" db="EMBL/GenBank/DDBJ databases">
        <authorList>
            <person name="Zhang Y.-J."/>
        </authorList>
    </citation>
    <scope>NUCLEOTIDE SEQUENCE [LARGE SCALE GENOMIC DNA]</scope>
    <source>
        <strain evidence="3 6">H18S-6</strain>
    </source>
</reference>
<accession>A0A6A4RGJ9</accession>
<dbReference type="EMBL" id="VAUA01000001">
    <property type="protein sequence ID" value="TLP69090.1"/>
    <property type="molecule type" value="Genomic_DNA"/>
</dbReference>
<protein>
    <submittedName>
        <fullName evidence="3">Cbb3-type cytochrome oxidase assembly protein CcoS</fullName>
    </submittedName>
</protein>
<comment type="caution">
    <text evidence="3">The sequence shown here is derived from an EMBL/GenBank/DDBJ whole genome shotgun (WGS) entry which is preliminary data.</text>
</comment>
<evidence type="ECO:0000256" key="2">
    <source>
        <dbReference type="SAM" id="Phobius"/>
    </source>
</evidence>
<keyword evidence="2" id="KW-0812">Transmembrane</keyword>
<dbReference type="Pfam" id="PF03597">
    <property type="entry name" value="FixS"/>
    <property type="match status" value="1"/>
</dbReference>
<dbReference type="AlphaFoldDB" id="A0A5R8ZUI5"/>
<keyword evidence="2" id="KW-0472">Membrane</keyword>
<accession>A0A5R8ZUI5</accession>
<evidence type="ECO:0000313" key="3">
    <source>
        <dbReference type="EMBL" id="KAE9632583.1"/>
    </source>
</evidence>
<keyword evidence="2" id="KW-1133">Transmembrane helix</keyword>
<reference evidence="4 5" key="1">
    <citation type="submission" date="2019-05" db="EMBL/GenBank/DDBJ databases">
        <title>Draft genome sequence of Pelagicola sp. DSW4-44.</title>
        <authorList>
            <person name="Oh J."/>
        </authorList>
    </citation>
    <scope>NUCLEOTIDE SEQUENCE [LARGE SCALE GENOMIC DNA]</scope>
    <source>
        <strain evidence="4 5">DSW4-44</strain>
    </source>
</reference>
<gene>
    <name evidence="3" type="primary">ccoS</name>
    <name evidence="4" type="ORF">FEE96_02035</name>
    <name evidence="3" type="ORF">GP644_02065</name>
</gene>
<dbReference type="Proteomes" id="UP000305041">
    <property type="component" value="Unassembled WGS sequence"/>
</dbReference>
<evidence type="ECO:0000256" key="1">
    <source>
        <dbReference type="SAM" id="MobiDB-lite"/>
    </source>
</evidence>
<dbReference type="PANTHER" id="PTHR41532:SF1">
    <property type="entry name" value="FIXS PROTEIN"/>
    <property type="match status" value="1"/>
</dbReference>
<dbReference type="EMBL" id="WSFO01000001">
    <property type="protein sequence ID" value="KAE9632583.1"/>
    <property type="molecule type" value="Genomic_DNA"/>
</dbReference>
<feature type="transmembrane region" description="Helical" evidence="2">
    <location>
        <begin position="6"/>
        <end position="26"/>
    </location>
</feature>
<evidence type="ECO:0000313" key="5">
    <source>
        <dbReference type="Proteomes" id="UP000305041"/>
    </source>
</evidence>
<dbReference type="NCBIfam" id="TIGR00847">
    <property type="entry name" value="ccoS"/>
    <property type="match status" value="1"/>
</dbReference>
<sequence length="52" mass="5937">MQVLFYLIPISLILGGLGLLGFLYTVRSNQYDDPEGDSQRILSDEWDDHPKP</sequence>
<dbReference type="Proteomes" id="UP000441586">
    <property type="component" value="Unassembled WGS sequence"/>
</dbReference>
<proteinExistence type="predicted"/>
<dbReference type="RefSeq" id="WP_138161323.1">
    <property type="nucleotide sequence ID" value="NZ_VAUA01000001.1"/>
</dbReference>
<evidence type="ECO:0000313" key="4">
    <source>
        <dbReference type="EMBL" id="TLP69090.1"/>
    </source>
</evidence>
<evidence type="ECO:0000313" key="6">
    <source>
        <dbReference type="Proteomes" id="UP000441586"/>
    </source>
</evidence>
<dbReference type="InterPro" id="IPR004714">
    <property type="entry name" value="Cyt_oxidase_maturation_cbb3"/>
</dbReference>
<dbReference type="PANTHER" id="PTHR41532">
    <property type="entry name" value="FIXS PROTEIN"/>
    <property type="match status" value="1"/>
</dbReference>
<keyword evidence="5" id="KW-1185">Reference proteome</keyword>